<reference evidence="3 4" key="1">
    <citation type="submission" date="2021-08" db="EMBL/GenBank/DDBJ databases">
        <authorList>
            <person name="Tuo L."/>
        </authorList>
    </citation>
    <scope>NUCLEOTIDE SEQUENCE [LARGE SCALE GENOMIC DNA]</scope>
    <source>
        <strain evidence="3 4">JCM 31229</strain>
    </source>
</reference>
<keyword evidence="1" id="KW-0456">Lyase</keyword>
<dbReference type="InterPro" id="IPR032466">
    <property type="entry name" value="Metal_Hydrolase"/>
</dbReference>
<gene>
    <name evidence="3" type="ORF">K7G82_01880</name>
</gene>
<dbReference type="InterPro" id="IPR006680">
    <property type="entry name" value="Amidohydro-rel"/>
</dbReference>
<name>A0ABS7PI92_9SPHN</name>
<dbReference type="InterPro" id="IPR032465">
    <property type="entry name" value="ACMSD"/>
</dbReference>
<dbReference type="EMBL" id="JAINVV010000001">
    <property type="protein sequence ID" value="MBY8821021.1"/>
    <property type="molecule type" value="Genomic_DNA"/>
</dbReference>
<evidence type="ECO:0000256" key="1">
    <source>
        <dbReference type="ARBA" id="ARBA00023239"/>
    </source>
</evidence>
<sequence length="385" mass="42043">MNAPVTLTRSGLEGALLDCDAHLYMEPDVMEDIVRDVGAGFVMDFLKRFSGSPEDQAGRARNRDNVWAVKGISALGATEAADRLEAMDRTGIAAQLVFPNTALIELRVNSPAAREACRRYNDFAIAWTRQAGGRARVVCQINMGDPEWAIAELARVLKLGAKGVLLPCAAPPGGVSPANEIWDPFWAMLQDANVPALIHIAAGGVVNGGGPDDPMLPPREFAYAKSLRMNFDGRAGGEEAIGPYFVLVAHMAAEVFLLTMVMGGVFERFPRLALGIIEVGAGWLGPLCERMDQHADLMAKVGITYPLKPSEYVRRNVRVTPMWAENLEAMVQRYGLAETYVFSSDYPHIEGSKDPVGKFRKWTDRLDPAFEQAFYVDNAAILFPG</sequence>
<dbReference type="Pfam" id="PF04909">
    <property type="entry name" value="Amidohydro_2"/>
    <property type="match status" value="1"/>
</dbReference>
<dbReference type="RefSeq" id="WP_222988112.1">
    <property type="nucleotide sequence ID" value="NZ_JAINVV010000001.1"/>
</dbReference>
<protein>
    <submittedName>
        <fullName evidence="3">Amidohydrolase</fullName>
    </submittedName>
</protein>
<dbReference type="PANTHER" id="PTHR21240:SF28">
    <property type="entry name" value="ISO-OROTATE DECARBOXYLASE (EUROFUNG)"/>
    <property type="match status" value="1"/>
</dbReference>
<feature type="domain" description="Amidohydrolase-related" evidence="2">
    <location>
        <begin position="19"/>
        <end position="384"/>
    </location>
</feature>
<dbReference type="PANTHER" id="PTHR21240">
    <property type="entry name" value="2-AMINO-3-CARBOXYLMUCONATE-6-SEMIALDEHYDE DECARBOXYLASE"/>
    <property type="match status" value="1"/>
</dbReference>
<dbReference type="SUPFAM" id="SSF51556">
    <property type="entry name" value="Metallo-dependent hydrolases"/>
    <property type="match status" value="1"/>
</dbReference>
<evidence type="ECO:0000259" key="2">
    <source>
        <dbReference type="Pfam" id="PF04909"/>
    </source>
</evidence>
<comment type="caution">
    <text evidence="3">The sequence shown here is derived from an EMBL/GenBank/DDBJ whole genome shotgun (WGS) entry which is preliminary data.</text>
</comment>
<dbReference type="Proteomes" id="UP000706039">
    <property type="component" value="Unassembled WGS sequence"/>
</dbReference>
<organism evidence="3 4">
    <name type="scientific">Sphingomonas colocasiae</name>
    <dbReference type="NCBI Taxonomy" id="1848973"/>
    <lineage>
        <taxon>Bacteria</taxon>
        <taxon>Pseudomonadati</taxon>
        <taxon>Pseudomonadota</taxon>
        <taxon>Alphaproteobacteria</taxon>
        <taxon>Sphingomonadales</taxon>
        <taxon>Sphingomonadaceae</taxon>
        <taxon>Sphingomonas</taxon>
    </lineage>
</organism>
<evidence type="ECO:0000313" key="3">
    <source>
        <dbReference type="EMBL" id="MBY8821021.1"/>
    </source>
</evidence>
<dbReference type="Gene3D" id="3.20.20.140">
    <property type="entry name" value="Metal-dependent hydrolases"/>
    <property type="match status" value="1"/>
</dbReference>
<keyword evidence="4" id="KW-1185">Reference proteome</keyword>
<evidence type="ECO:0000313" key="4">
    <source>
        <dbReference type="Proteomes" id="UP000706039"/>
    </source>
</evidence>
<proteinExistence type="predicted"/>
<accession>A0ABS7PI92</accession>